<evidence type="ECO:0000313" key="2">
    <source>
        <dbReference type="EMBL" id="ADN76843.1"/>
    </source>
</evidence>
<gene>
    <name evidence="2" type="ordered locus">Fbal_2641</name>
</gene>
<dbReference type="EMBL" id="CP002209">
    <property type="protein sequence ID" value="ADN76843.1"/>
    <property type="molecule type" value="Genomic_DNA"/>
</dbReference>
<evidence type="ECO:0000259" key="1">
    <source>
        <dbReference type="PROSITE" id="PS51186"/>
    </source>
</evidence>
<sequence>MLTNKWGSAPDLKWWRFDALDVHQLYAVLRLREQVFMLEQNSLYEELDNLDQQSEHLLATADGELMGYLRLLAPAVGPVKLGRIVLAKAARGTGLGPTLIREGLARAASQYPSRPVKISAQLALKDYYGQFGFVGTSEPYDDGGVLHLDMVKAAE</sequence>
<dbReference type="InterPro" id="IPR000182">
    <property type="entry name" value="GNAT_dom"/>
</dbReference>
<dbReference type="HOGENOM" id="CLU_056607_3_0_6"/>
<protein>
    <submittedName>
        <fullName evidence="2">GCN5-related N-acetyltransferase</fullName>
    </submittedName>
</protein>
<dbReference type="GeneID" id="67182871"/>
<keyword evidence="3" id="KW-1185">Reference proteome</keyword>
<dbReference type="AlphaFoldDB" id="E1SQ71"/>
<dbReference type="InterPro" id="IPR016181">
    <property type="entry name" value="Acyl_CoA_acyltransferase"/>
</dbReference>
<accession>E1SQ71</accession>
<dbReference type="eggNOG" id="COG2153">
    <property type="taxonomic scope" value="Bacteria"/>
</dbReference>
<dbReference type="Proteomes" id="UP000006683">
    <property type="component" value="Chromosome"/>
</dbReference>
<dbReference type="PROSITE" id="PS51186">
    <property type="entry name" value="GNAT"/>
    <property type="match status" value="1"/>
</dbReference>
<name>E1SQ71_FERBD</name>
<dbReference type="KEGG" id="fbl:Fbal_2641"/>
<dbReference type="SUPFAM" id="SSF55729">
    <property type="entry name" value="Acyl-CoA N-acyltransferases (Nat)"/>
    <property type="match status" value="1"/>
</dbReference>
<dbReference type="GO" id="GO:0016747">
    <property type="term" value="F:acyltransferase activity, transferring groups other than amino-acyl groups"/>
    <property type="evidence" value="ECO:0007669"/>
    <property type="project" value="InterPro"/>
</dbReference>
<keyword evidence="2" id="KW-0808">Transferase</keyword>
<dbReference type="STRING" id="550540.Fbal_2641"/>
<feature type="domain" description="N-acetyltransferase" evidence="1">
    <location>
        <begin position="15"/>
        <end position="155"/>
    </location>
</feature>
<dbReference type="RefSeq" id="WP_013346149.1">
    <property type="nucleotide sequence ID" value="NC_014541.1"/>
</dbReference>
<dbReference type="OrthoDB" id="9796171at2"/>
<reference evidence="2 3" key="1">
    <citation type="journal article" date="2010" name="Stand. Genomic Sci.">
        <title>Complete genome sequence of Ferrimonas balearica type strain (PAT).</title>
        <authorList>
            <person name="Nolan M."/>
            <person name="Sikorski J."/>
            <person name="Davenport K."/>
            <person name="Lucas S."/>
            <person name="Glavina Del Rio T."/>
            <person name="Tice H."/>
            <person name="Cheng J."/>
            <person name="Goodwin L."/>
            <person name="Pitluck S."/>
            <person name="Liolios K."/>
            <person name="Ivanova N."/>
            <person name="Mavromatis K."/>
            <person name="Ovchinnikova G."/>
            <person name="Pati A."/>
            <person name="Chen A."/>
            <person name="Palaniappan K."/>
            <person name="Land M."/>
            <person name="Hauser L."/>
            <person name="Chang Y."/>
            <person name="Jeffries C."/>
            <person name="Tapia R."/>
            <person name="Brettin T."/>
            <person name="Detter J."/>
            <person name="Han C."/>
            <person name="Yasawong M."/>
            <person name="Rohde M."/>
            <person name="Tindall B."/>
            <person name="Goker M."/>
            <person name="Woyke T."/>
            <person name="Bristow J."/>
            <person name="Eisen J."/>
            <person name="Markowitz V."/>
            <person name="Hugenholtz P."/>
            <person name="Kyrpides N."/>
            <person name="Klenk H."/>
            <person name="Lapidus A."/>
        </authorList>
    </citation>
    <scope>NUCLEOTIDE SEQUENCE [LARGE SCALE GENOMIC DNA]</scope>
    <source>
        <strain evidence="3">DSM 9799 / CCM 4581 / KCTC 23876 / PAT</strain>
    </source>
</reference>
<organism evidence="2 3">
    <name type="scientific">Ferrimonas balearica (strain DSM 9799 / CCM 4581 / KCTC 23876 / PAT)</name>
    <dbReference type="NCBI Taxonomy" id="550540"/>
    <lineage>
        <taxon>Bacteria</taxon>
        <taxon>Pseudomonadati</taxon>
        <taxon>Pseudomonadota</taxon>
        <taxon>Gammaproteobacteria</taxon>
        <taxon>Alteromonadales</taxon>
        <taxon>Ferrimonadaceae</taxon>
        <taxon>Ferrimonas</taxon>
    </lineage>
</organism>
<proteinExistence type="predicted"/>
<dbReference type="Gene3D" id="3.40.630.30">
    <property type="match status" value="1"/>
</dbReference>
<evidence type="ECO:0000313" key="3">
    <source>
        <dbReference type="Proteomes" id="UP000006683"/>
    </source>
</evidence>
<dbReference type="Pfam" id="PF13673">
    <property type="entry name" value="Acetyltransf_10"/>
    <property type="match status" value="1"/>
</dbReference>
<dbReference type="CDD" id="cd04301">
    <property type="entry name" value="NAT_SF"/>
    <property type="match status" value="1"/>
</dbReference>